<proteinExistence type="predicted"/>
<dbReference type="KEGG" id="glz:GLAREA_05137"/>
<gene>
    <name evidence="2" type="ORF">GLAREA_05137</name>
</gene>
<dbReference type="STRING" id="1116229.S3DFD7"/>
<name>S3DFD7_GLAL2</name>
<dbReference type="eggNOG" id="KOG2964">
    <property type="taxonomic scope" value="Eukaryota"/>
</dbReference>
<feature type="signal peptide" evidence="1">
    <location>
        <begin position="1"/>
        <end position="22"/>
    </location>
</feature>
<sequence length="98" mass="11215">MCSFTLAFFSLYVLSLIKPVQCWWGSEHVQSEPPFNRKSDVTREEDLKLRWEFDWSFGGISTFAHLPHVKCLTNPDVGYDVAIIGVPFDTAVSYRPGE</sequence>
<feature type="chain" id="PRO_5004508330" evidence="1">
    <location>
        <begin position="23"/>
        <end position="98"/>
    </location>
</feature>
<keyword evidence="3" id="KW-1185">Reference proteome</keyword>
<accession>S3DFD7</accession>
<dbReference type="OrthoDB" id="288726at2759"/>
<keyword evidence="1" id="KW-0732">Signal</keyword>
<dbReference type="InterPro" id="IPR023696">
    <property type="entry name" value="Ureohydrolase_dom_sf"/>
</dbReference>
<dbReference type="Proteomes" id="UP000016922">
    <property type="component" value="Unassembled WGS sequence"/>
</dbReference>
<dbReference type="Gene3D" id="3.40.800.10">
    <property type="entry name" value="Ureohydrolase domain"/>
    <property type="match status" value="1"/>
</dbReference>
<protein>
    <submittedName>
        <fullName evidence="2">Arginase/deacetylase</fullName>
    </submittedName>
</protein>
<dbReference type="SUPFAM" id="SSF52768">
    <property type="entry name" value="Arginase/deacetylase"/>
    <property type="match status" value="1"/>
</dbReference>
<dbReference type="GeneID" id="19464191"/>
<evidence type="ECO:0000313" key="2">
    <source>
        <dbReference type="EMBL" id="EPE35799.1"/>
    </source>
</evidence>
<dbReference type="RefSeq" id="XP_008076617.1">
    <property type="nucleotide sequence ID" value="XM_008078426.1"/>
</dbReference>
<dbReference type="HOGENOM" id="CLU_2333780_0_0_1"/>
<evidence type="ECO:0000256" key="1">
    <source>
        <dbReference type="SAM" id="SignalP"/>
    </source>
</evidence>
<evidence type="ECO:0000313" key="3">
    <source>
        <dbReference type="Proteomes" id="UP000016922"/>
    </source>
</evidence>
<dbReference type="AlphaFoldDB" id="S3DFD7"/>
<dbReference type="EMBL" id="KE145353">
    <property type="protein sequence ID" value="EPE35799.1"/>
    <property type="molecule type" value="Genomic_DNA"/>
</dbReference>
<organism evidence="2 3">
    <name type="scientific">Glarea lozoyensis (strain ATCC 20868 / MF5171)</name>
    <dbReference type="NCBI Taxonomy" id="1116229"/>
    <lineage>
        <taxon>Eukaryota</taxon>
        <taxon>Fungi</taxon>
        <taxon>Dikarya</taxon>
        <taxon>Ascomycota</taxon>
        <taxon>Pezizomycotina</taxon>
        <taxon>Leotiomycetes</taxon>
        <taxon>Helotiales</taxon>
        <taxon>Helotiaceae</taxon>
        <taxon>Glarea</taxon>
    </lineage>
</organism>
<reference evidence="2 3" key="1">
    <citation type="journal article" date="2013" name="BMC Genomics">
        <title>Genomics-driven discovery of the pneumocandin biosynthetic gene cluster in the fungus Glarea lozoyensis.</title>
        <authorList>
            <person name="Chen L."/>
            <person name="Yue Q."/>
            <person name="Zhang X."/>
            <person name="Xiang M."/>
            <person name="Wang C."/>
            <person name="Li S."/>
            <person name="Che Y."/>
            <person name="Ortiz-Lopez F.J."/>
            <person name="Bills G.F."/>
            <person name="Liu X."/>
            <person name="An Z."/>
        </authorList>
    </citation>
    <scope>NUCLEOTIDE SEQUENCE [LARGE SCALE GENOMIC DNA]</scope>
    <source>
        <strain evidence="3">ATCC 20868 / MF5171</strain>
    </source>
</reference>